<dbReference type="AlphaFoldDB" id="A0A9X4QSA5"/>
<keyword evidence="3" id="KW-1185">Reference proteome</keyword>
<protein>
    <submittedName>
        <fullName evidence="2">Uncharacterized protein</fullName>
    </submittedName>
</protein>
<sequence length="100" mass="10670">MFTKRLNAVTSRWIRIAVVLSLLCSWAAGMNPAWADERADPGAYEIAVEGEDAAAHNFTDVLEGSLFSGGKLLRLETSQEAPAGGYEAVYSLHAEEAGGL</sequence>
<comment type="caution">
    <text evidence="2">The sequence shown here is derived from an EMBL/GenBank/DDBJ whole genome shotgun (WGS) entry which is preliminary data.</text>
</comment>
<feature type="chain" id="PRO_5040850921" evidence="1">
    <location>
        <begin position="36"/>
        <end position="100"/>
    </location>
</feature>
<reference evidence="2" key="1">
    <citation type="submission" date="2022-10" db="EMBL/GenBank/DDBJ databases">
        <title>Comparative genomic analysis of Cohnella hashimotonis sp. nov., isolated from the International Space Station.</title>
        <authorList>
            <person name="Simpson A."/>
            <person name="Venkateswaran K."/>
        </authorList>
    </citation>
    <scope>NUCLEOTIDE SEQUENCE</scope>
    <source>
        <strain evidence="2">DSM 28161</strain>
    </source>
</reference>
<organism evidence="2 3">
    <name type="scientific">Cohnella rhizosphaerae</name>
    <dbReference type="NCBI Taxonomy" id="1457232"/>
    <lineage>
        <taxon>Bacteria</taxon>
        <taxon>Bacillati</taxon>
        <taxon>Bacillota</taxon>
        <taxon>Bacilli</taxon>
        <taxon>Bacillales</taxon>
        <taxon>Paenibacillaceae</taxon>
        <taxon>Cohnella</taxon>
    </lineage>
</organism>
<dbReference type="Proteomes" id="UP001153404">
    <property type="component" value="Unassembled WGS sequence"/>
</dbReference>
<dbReference type="RefSeq" id="WP_277530186.1">
    <property type="nucleotide sequence ID" value="NZ_JAPDIA010000003.1"/>
</dbReference>
<name>A0A9X4QSA5_9BACL</name>
<dbReference type="EMBL" id="JAPDIA010000003">
    <property type="protein sequence ID" value="MDG0809099.1"/>
    <property type="molecule type" value="Genomic_DNA"/>
</dbReference>
<keyword evidence="1" id="KW-0732">Signal</keyword>
<evidence type="ECO:0000313" key="3">
    <source>
        <dbReference type="Proteomes" id="UP001153404"/>
    </source>
</evidence>
<evidence type="ECO:0000256" key="1">
    <source>
        <dbReference type="SAM" id="SignalP"/>
    </source>
</evidence>
<accession>A0A9X4QSA5</accession>
<gene>
    <name evidence="2" type="ORF">OMP40_06685</name>
</gene>
<feature type="signal peptide" evidence="1">
    <location>
        <begin position="1"/>
        <end position="35"/>
    </location>
</feature>
<evidence type="ECO:0000313" key="2">
    <source>
        <dbReference type="EMBL" id="MDG0809099.1"/>
    </source>
</evidence>
<proteinExistence type="predicted"/>